<feature type="transmembrane region" description="Helical" evidence="1">
    <location>
        <begin position="62"/>
        <end position="85"/>
    </location>
</feature>
<feature type="transmembrane region" description="Helical" evidence="1">
    <location>
        <begin position="178"/>
        <end position="200"/>
    </location>
</feature>
<keyword evidence="1" id="KW-0812">Transmembrane</keyword>
<proteinExistence type="predicted"/>
<sequence>MAQHRSCTSNEFRALDLWFDSLSSICFITTVFATIDATLLRIVNSRTPYYNSQAEGTRPANIGLICGLVLYMSASAISFLGGLIVMREKTMLAQRAEQRSSDAFEMRVAMEAECLLTSEDDDKKTCIEETPLSADMGATPAVDSTTVYVWCDLEHDGGGDAAAAERAPSHMCVRLISLLHQMCLLLAMAGVALSFSGIVYEAQIRN</sequence>
<evidence type="ECO:0000313" key="3">
    <source>
        <dbReference type="Proteomes" id="UP000054270"/>
    </source>
</evidence>
<accession>A0A0D2PKA5</accession>
<gene>
    <name evidence="2" type="ORF">HYPSUDRAFT_33205</name>
</gene>
<organism evidence="2 3">
    <name type="scientific">Hypholoma sublateritium (strain FD-334 SS-4)</name>
    <dbReference type="NCBI Taxonomy" id="945553"/>
    <lineage>
        <taxon>Eukaryota</taxon>
        <taxon>Fungi</taxon>
        <taxon>Dikarya</taxon>
        <taxon>Basidiomycota</taxon>
        <taxon>Agaricomycotina</taxon>
        <taxon>Agaricomycetes</taxon>
        <taxon>Agaricomycetidae</taxon>
        <taxon>Agaricales</taxon>
        <taxon>Agaricineae</taxon>
        <taxon>Strophariaceae</taxon>
        <taxon>Hypholoma</taxon>
    </lineage>
</organism>
<evidence type="ECO:0000313" key="2">
    <source>
        <dbReference type="EMBL" id="KJA28821.1"/>
    </source>
</evidence>
<dbReference type="EMBL" id="KN817520">
    <property type="protein sequence ID" value="KJA28821.1"/>
    <property type="molecule type" value="Genomic_DNA"/>
</dbReference>
<keyword evidence="1" id="KW-1133">Transmembrane helix</keyword>
<reference evidence="3" key="1">
    <citation type="submission" date="2014-04" db="EMBL/GenBank/DDBJ databases">
        <title>Evolutionary Origins and Diversification of the Mycorrhizal Mutualists.</title>
        <authorList>
            <consortium name="DOE Joint Genome Institute"/>
            <consortium name="Mycorrhizal Genomics Consortium"/>
            <person name="Kohler A."/>
            <person name="Kuo A."/>
            <person name="Nagy L.G."/>
            <person name="Floudas D."/>
            <person name="Copeland A."/>
            <person name="Barry K.W."/>
            <person name="Cichocki N."/>
            <person name="Veneault-Fourrey C."/>
            <person name="LaButti K."/>
            <person name="Lindquist E.A."/>
            <person name="Lipzen A."/>
            <person name="Lundell T."/>
            <person name="Morin E."/>
            <person name="Murat C."/>
            <person name="Riley R."/>
            <person name="Ohm R."/>
            <person name="Sun H."/>
            <person name="Tunlid A."/>
            <person name="Henrissat B."/>
            <person name="Grigoriev I.V."/>
            <person name="Hibbett D.S."/>
            <person name="Martin F."/>
        </authorList>
    </citation>
    <scope>NUCLEOTIDE SEQUENCE [LARGE SCALE GENOMIC DNA]</scope>
    <source>
        <strain evidence="3">FD-334 SS-4</strain>
    </source>
</reference>
<keyword evidence="3" id="KW-1185">Reference proteome</keyword>
<dbReference type="Proteomes" id="UP000054270">
    <property type="component" value="Unassembled WGS sequence"/>
</dbReference>
<keyword evidence="1" id="KW-0472">Membrane</keyword>
<evidence type="ECO:0000256" key="1">
    <source>
        <dbReference type="SAM" id="Phobius"/>
    </source>
</evidence>
<name>A0A0D2PKA5_HYPSF</name>
<feature type="transmembrane region" description="Helical" evidence="1">
    <location>
        <begin position="21"/>
        <end position="42"/>
    </location>
</feature>
<dbReference type="AlphaFoldDB" id="A0A0D2PKA5"/>
<protein>
    <submittedName>
        <fullName evidence="2">Uncharacterized protein</fullName>
    </submittedName>
</protein>